<accession>A0A6N9TP92</accession>
<evidence type="ECO:0008006" key="3">
    <source>
        <dbReference type="Google" id="ProtNLM"/>
    </source>
</evidence>
<sequence>MEILMLQTTWDSAKRRLSAGLTYRVPDDVSAADAAVLVARGVARPAPGDVPGIDGMTKAEIAAELEVRGVPFARSARRADLAALLADARRQGGA</sequence>
<evidence type="ECO:0000313" key="1">
    <source>
        <dbReference type="EMBL" id="NDY41257.1"/>
    </source>
</evidence>
<gene>
    <name evidence="1" type="ORF">G3N55_00130</name>
</gene>
<keyword evidence="2" id="KW-1185">Reference proteome</keyword>
<dbReference type="EMBL" id="JAAGRR010000001">
    <property type="protein sequence ID" value="NDY41257.1"/>
    <property type="molecule type" value="Genomic_DNA"/>
</dbReference>
<name>A0A6N9TP92_DISTH</name>
<organism evidence="1 2">
    <name type="scientific">Dissulfurirhabdus thermomarina</name>
    <dbReference type="NCBI Taxonomy" id="1765737"/>
    <lineage>
        <taxon>Bacteria</taxon>
        <taxon>Deltaproteobacteria</taxon>
        <taxon>Dissulfurirhabdaceae</taxon>
        <taxon>Dissulfurirhabdus</taxon>
    </lineage>
</organism>
<dbReference type="InterPro" id="IPR036361">
    <property type="entry name" value="SAP_dom_sf"/>
</dbReference>
<dbReference type="RefSeq" id="WP_163297367.1">
    <property type="nucleotide sequence ID" value="NZ_JAAGRR010000001.1"/>
</dbReference>
<evidence type="ECO:0000313" key="2">
    <source>
        <dbReference type="Proteomes" id="UP000469346"/>
    </source>
</evidence>
<protein>
    <recommendedName>
        <fullName evidence="3">HeH/LEM domain-containing protein</fullName>
    </recommendedName>
</protein>
<dbReference type="Proteomes" id="UP000469346">
    <property type="component" value="Unassembled WGS sequence"/>
</dbReference>
<dbReference type="Gene3D" id="1.10.720.30">
    <property type="entry name" value="SAP domain"/>
    <property type="match status" value="1"/>
</dbReference>
<comment type="caution">
    <text evidence="1">The sequence shown here is derived from an EMBL/GenBank/DDBJ whole genome shotgun (WGS) entry which is preliminary data.</text>
</comment>
<proteinExistence type="predicted"/>
<reference evidence="1 2" key="1">
    <citation type="submission" date="2020-02" db="EMBL/GenBank/DDBJ databases">
        <title>Comparative genomics of sulfur disproportionating microorganisms.</title>
        <authorList>
            <person name="Ward L.M."/>
            <person name="Bertran E."/>
            <person name="Johnston D.T."/>
        </authorList>
    </citation>
    <scope>NUCLEOTIDE SEQUENCE [LARGE SCALE GENOMIC DNA]</scope>
    <source>
        <strain evidence="1 2">DSM 100025</strain>
    </source>
</reference>
<dbReference type="AlphaFoldDB" id="A0A6N9TP92"/>